<organism evidence="1 2">
    <name type="scientific">Flavobacterium rivulicola</name>
    <dbReference type="NCBI Taxonomy" id="2732161"/>
    <lineage>
        <taxon>Bacteria</taxon>
        <taxon>Pseudomonadati</taxon>
        <taxon>Bacteroidota</taxon>
        <taxon>Flavobacteriia</taxon>
        <taxon>Flavobacteriales</taxon>
        <taxon>Flavobacteriaceae</taxon>
        <taxon>Flavobacterium</taxon>
    </lineage>
</organism>
<sequence length="282" mass="33758">MNLKINTLLSDLNEQLNFIDIEIDDTINRCEKAIDIIIVSIQKLKILFLKEKFKNQEQEIDFFKNIKPKFTSKFIYYNIIYKIETKKPYGGERIVKKYLNNELQKLKTYFDNNLDFYKYYRTGNNYLDFKYFVRGKFDIKLTIDSFFFEVDHNFSTSHDFKVAKILAHDLVQVYLENKLIEINNKSVKEKSQHNHNAKLTWTAPKVALIELLYALQSEKVFNNGSTDLKEIAEYLENIFNVDLGQYRRTFLEIRVRKTERTKFLNTLKETLEKRMNNSDEPI</sequence>
<evidence type="ECO:0000313" key="1">
    <source>
        <dbReference type="EMBL" id="NNT71633.1"/>
    </source>
</evidence>
<dbReference type="InterPro" id="IPR018534">
    <property type="entry name" value="Tet_reg_excision_RteC"/>
</dbReference>
<reference evidence="1 2" key="1">
    <citation type="submission" date="2020-05" db="EMBL/GenBank/DDBJ databases">
        <title>Draft genome of Flavobacterium sp. IMCC34852.</title>
        <authorList>
            <person name="Song J."/>
            <person name="Cho J.-C."/>
        </authorList>
    </citation>
    <scope>NUCLEOTIDE SEQUENCE [LARGE SCALE GENOMIC DNA]</scope>
    <source>
        <strain evidence="1 2">IMCC34852</strain>
    </source>
</reference>
<dbReference type="AlphaFoldDB" id="A0A7Y3R838"/>
<dbReference type="Proteomes" id="UP000536509">
    <property type="component" value="Unassembled WGS sequence"/>
</dbReference>
<protein>
    <submittedName>
        <fullName evidence="1">RteC domain-containing protein</fullName>
    </submittedName>
</protein>
<proteinExistence type="predicted"/>
<dbReference type="RefSeq" id="WP_171221821.1">
    <property type="nucleotide sequence ID" value="NZ_CP121446.1"/>
</dbReference>
<gene>
    <name evidence="1" type="ORF">HKT18_05310</name>
</gene>
<accession>A0A7Y3R838</accession>
<evidence type="ECO:0000313" key="2">
    <source>
        <dbReference type="Proteomes" id="UP000536509"/>
    </source>
</evidence>
<dbReference type="EMBL" id="JABEVX010000002">
    <property type="protein sequence ID" value="NNT71633.1"/>
    <property type="molecule type" value="Genomic_DNA"/>
</dbReference>
<keyword evidence="2" id="KW-1185">Reference proteome</keyword>
<name>A0A7Y3R838_9FLAO</name>
<comment type="caution">
    <text evidence="1">The sequence shown here is derived from an EMBL/GenBank/DDBJ whole genome shotgun (WGS) entry which is preliminary data.</text>
</comment>
<dbReference type="Pfam" id="PF09357">
    <property type="entry name" value="RteC"/>
    <property type="match status" value="1"/>
</dbReference>